<evidence type="ECO:0000256" key="8">
    <source>
        <dbReference type="ARBA" id="ARBA00055253"/>
    </source>
</evidence>
<dbReference type="InterPro" id="IPR030217">
    <property type="entry name" value="NXF_fam"/>
</dbReference>
<dbReference type="Pfam" id="PF24048">
    <property type="entry name" value="LRR_NXF1-5"/>
    <property type="match status" value="1"/>
</dbReference>
<dbReference type="PROSITE" id="PS50177">
    <property type="entry name" value="NTF2_DOMAIN"/>
    <property type="match status" value="1"/>
</dbReference>
<dbReference type="InterPro" id="IPR032710">
    <property type="entry name" value="NTF2-like_dom_sf"/>
</dbReference>
<dbReference type="Pfam" id="PF22602">
    <property type="entry name" value="NXF_NTF2"/>
    <property type="match status" value="1"/>
</dbReference>
<proteinExistence type="inferred from homology"/>
<dbReference type="InterPro" id="IPR018222">
    <property type="entry name" value="Nuclear_transport_factor_2_euk"/>
</dbReference>
<feature type="compositionally biased region" description="Polar residues" evidence="10">
    <location>
        <begin position="542"/>
        <end position="554"/>
    </location>
</feature>
<dbReference type="SUPFAM" id="SSF52058">
    <property type="entry name" value="L domain-like"/>
    <property type="match status" value="1"/>
</dbReference>
<feature type="compositionally biased region" description="Low complexity" evidence="10">
    <location>
        <begin position="51"/>
        <end position="69"/>
    </location>
</feature>
<dbReference type="Proteomes" id="UP000070444">
    <property type="component" value="Unassembled WGS sequence"/>
</dbReference>
<dbReference type="SUPFAM" id="SSF54427">
    <property type="entry name" value="NTF2-like"/>
    <property type="match status" value="1"/>
</dbReference>
<protein>
    <recommendedName>
        <fullName evidence="9">mRNA export factor MEX67</fullName>
    </recommendedName>
</protein>
<dbReference type="EMBL" id="KQ964623">
    <property type="protein sequence ID" value="KXN67632.1"/>
    <property type="molecule type" value="Genomic_DNA"/>
</dbReference>
<dbReference type="Pfam" id="PF03943">
    <property type="entry name" value="TAP_C"/>
    <property type="match status" value="1"/>
</dbReference>
<sequence length="630" mass="69420">MYSDNVSSNSGRGRGRGRGGFNHGGGGRSSGGGFDESRLGPVNDYNGGGSNSRNNHNTNNWNSSNNNNSRGGGHGHRGSNQSQYPNPSAIEISNCSEGSTDSLVGFLKKQSSTRVEVLETRATENKIQVLLANIAQGRALVNLNKTYFSGRPLGIRLLPRDYALSWIQEFQQGGGGPSNPSVDAWIKVMLPRYNPNAKLLDLSKIESEPLVIQHNLLGGRSFNKQICTVLIRIVSQQFPDIMSISFDNNYIEKLSDFGAMHRYLPNIQNLSFRNNRLMTIKDLEGLCTLGELPQLTELLLFDNPVRDASIKRDGDDSTFRSNVSSMYPQLKQLDGGPCTPSIQFSLSVPGATNSKEFTPEILPSFYGSDVAMNTAAAFLSKFFVCLDSNRNSLYNVYDPSAFFSIDMSTFLFKPPKYPTGSKVKWGDYKTFNRNHTQPDISSSPSQRIAYGTQQILELLSKLPTTTHKINDASKVLVDSWMLPDLYPLGAGPGTPSGQFRSGNLSRSFDRTFILKPAPEGSPAMMDGWQVVIMSDSLTLRSYSNPKNFQPTPRESTPQPSTISSPQVAPGMPQPTPEQQVMLNALHQKTGLNYQWTLNCLSSNSWNLEQAYQNFLQLQGSNGIPPEAYNK</sequence>
<feature type="compositionally biased region" description="Gly residues" evidence="10">
    <location>
        <begin position="18"/>
        <end position="34"/>
    </location>
</feature>
<comment type="similarity">
    <text evidence="2">Belongs to the NXF family.</text>
</comment>
<dbReference type="InterPro" id="IPR009060">
    <property type="entry name" value="UBA-like_sf"/>
</dbReference>
<evidence type="ECO:0000256" key="2">
    <source>
        <dbReference type="ARBA" id="ARBA00009285"/>
    </source>
</evidence>
<comment type="subcellular location">
    <subcellularLocation>
        <location evidence="1">Nucleus</location>
    </subcellularLocation>
</comment>
<evidence type="ECO:0000259" key="12">
    <source>
        <dbReference type="PROSITE" id="PS51281"/>
    </source>
</evidence>
<feature type="domain" description="TAP-C" evidence="12">
    <location>
        <begin position="576"/>
        <end position="630"/>
    </location>
</feature>
<feature type="compositionally biased region" description="Low complexity" evidence="10">
    <location>
        <begin position="555"/>
        <end position="566"/>
    </location>
</feature>
<evidence type="ECO:0000256" key="3">
    <source>
        <dbReference type="ARBA" id="ARBA00022448"/>
    </source>
</evidence>
<accession>A0A137NY47</accession>
<dbReference type="InterPro" id="IPR001611">
    <property type="entry name" value="Leu-rich_rpt"/>
</dbReference>
<dbReference type="Gene3D" id="1.10.8.10">
    <property type="entry name" value="DNA helicase RuvA subunit, C-terminal domain"/>
    <property type="match status" value="1"/>
</dbReference>
<dbReference type="CDD" id="cd14342">
    <property type="entry name" value="UBA_TAP-C"/>
    <property type="match status" value="1"/>
</dbReference>
<dbReference type="PROSITE" id="PS51450">
    <property type="entry name" value="LRR"/>
    <property type="match status" value="1"/>
</dbReference>
<evidence type="ECO:0000256" key="10">
    <source>
        <dbReference type="SAM" id="MobiDB-lite"/>
    </source>
</evidence>
<evidence type="ECO:0000259" key="11">
    <source>
        <dbReference type="PROSITE" id="PS50177"/>
    </source>
</evidence>
<dbReference type="OMA" id="YGGHEAW"/>
<dbReference type="GO" id="GO:0003723">
    <property type="term" value="F:RNA binding"/>
    <property type="evidence" value="ECO:0007669"/>
    <property type="project" value="TreeGrafter"/>
</dbReference>
<dbReference type="PANTHER" id="PTHR10662:SF22">
    <property type="entry name" value="NUCLEAR RNA EXPORT FACTOR 1"/>
    <property type="match status" value="1"/>
</dbReference>
<keyword evidence="14" id="KW-1185">Reference proteome</keyword>
<keyword evidence="3" id="KW-0813">Transport</keyword>
<evidence type="ECO:0000256" key="7">
    <source>
        <dbReference type="ARBA" id="ARBA00023242"/>
    </source>
</evidence>
<organism evidence="13 14">
    <name type="scientific">Conidiobolus coronatus (strain ATCC 28846 / CBS 209.66 / NRRL 28638)</name>
    <name type="common">Delacroixia coronata</name>
    <dbReference type="NCBI Taxonomy" id="796925"/>
    <lineage>
        <taxon>Eukaryota</taxon>
        <taxon>Fungi</taxon>
        <taxon>Fungi incertae sedis</taxon>
        <taxon>Zoopagomycota</taxon>
        <taxon>Entomophthoromycotina</taxon>
        <taxon>Entomophthoromycetes</taxon>
        <taxon>Entomophthorales</taxon>
        <taxon>Ancylistaceae</taxon>
        <taxon>Conidiobolus</taxon>
    </lineage>
</organism>
<dbReference type="PANTHER" id="PTHR10662">
    <property type="entry name" value="NUCLEAR RNA EXPORT FACTOR"/>
    <property type="match status" value="1"/>
</dbReference>
<keyword evidence="5" id="KW-0677">Repeat</keyword>
<reference evidence="13 14" key="1">
    <citation type="journal article" date="2015" name="Genome Biol. Evol.">
        <title>Phylogenomic analyses indicate that early fungi evolved digesting cell walls of algal ancestors of land plants.</title>
        <authorList>
            <person name="Chang Y."/>
            <person name="Wang S."/>
            <person name="Sekimoto S."/>
            <person name="Aerts A.L."/>
            <person name="Choi C."/>
            <person name="Clum A."/>
            <person name="LaButti K.M."/>
            <person name="Lindquist E.A."/>
            <person name="Yee Ngan C."/>
            <person name="Ohm R.A."/>
            <person name="Salamov A.A."/>
            <person name="Grigoriev I.V."/>
            <person name="Spatafora J.W."/>
            <person name="Berbee M.L."/>
        </authorList>
    </citation>
    <scope>NUCLEOTIDE SEQUENCE [LARGE SCALE GENOMIC DNA]</scope>
    <source>
        <strain evidence="13 14">NRRL 28638</strain>
    </source>
</reference>
<dbReference type="InterPro" id="IPR032675">
    <property type="entry name" value="LRR_dom_sf"/>
</dbReference>
<dbReference type="OrthoDB" id="25872at2759"/>
<keyword evidence="4" id="KW-0433">Leucine-rich repeat</keyword>
<dbReference type="InterPro" id="IPR005637">
    <property type="entry name" value="TAP_C_dom"/>
</dbReference>
<keyword evidence="7" id="KW-0539">Nucleus</keyword>
<gene>
    <name evidence="13" type="ORF">CONCODRAFT_72829</name>
</gene>
<evidence type="ECO:0000256" key="5">
    <source>
        <dbReference type="ARBA" id="ARBA00022737"/>
    </source>
</evidence>
<comment type="function">
    <text evidence="8">Involved in the export of mRNA from the nucleus to the cytoplasm.</text>
</comment>
<dbReference type="Gene3D" id="3.80.10.10">
    <property type="entry name" value="Ribonuclease Inhibitor"/>
    <property type="match status" value="1"/>
</dbReference>
<feature type="domain" description="NTF2" evidence="11">
    <location>
        <begin position="374"/>
        <end position="539"/>
    </location>
</feature>
<dbReference type="AlphaFoldDB" id="A0A137NY47"/>
<dbReference type="FunFam" id="1.10.8.10:FF:000018">
    <property type="entry name" value="Nuclear RNA export factor 1"/>
    <property type="match status" value="1"/>
</dbReference>
<feature type="region of interest" description="Disordered" evidence="10">
    <location>
        <begin position="542"/>
        <end position="576"/>
    </location>
</feature>
<dbReference type="GO" id="GO:0042272">
    <property type="term" value="C:nuclear RNA export factor complex"/>
    <property type="evidence" value="ECO:0007669"/>
    <property type="project" value="UniProtKB-ARBA"/>
</dbReference>
<dbReference type="InterPro" id="IPR057125">
    <property type="entry name" value="NXF1/2/3/5-like_LRR"/>
</dbReference>
<dbReference type="SMART" id="SM00804">
    <property type="entry name" value="TAP_C"/>
    <property type="match status" value="1"/>
</dbReference>
<dbReference type="PROSITE" id="PS51281">
    <property type="entry name" value="TAP_C"/>
    <property type="match status" value="1"/>
</dbReference>
<evidence type="ECO:0000256" key="9">
    <source>
        <dbReference type="ARBA" id="ARBA00069694"/>
    </source>
</evidence>
<feature type="region of interest" description="Disordered" evidence="10">
    <location>
        <begin position="1"/>
        <end position="90"/>
    </location>
</feature>
<dbReference type="Gene3D" id="3.10.450.50">
    <property type="match status" value="1"/>
</dbReference>
<dbReference type="STRING" id="796925.A0A137NY47"/>
<evidence type="ECO:0000313" key="13">
    <source>
        <dbReference type="EMBL" id="KXN67632.1"/>
    </source>
</evidence>
<keyword evidence="6" id="KW-0509">mRNA transport</keyword>
<feature type="compositionally biased region" description="Polar residues" evidence="10">
    <location>
        <begin position="81"/>
        <end position="90"/>
    </location>
</feature>
<evidence type="ECO:0000256" key="4">
    <source>
        <dbReference type="ARBA" id="ARBA00022614"/>
    </source>
</evidence>
<dbReference type="GO" id="GO:0016973">
    <property type="term" value="P:poly(A)+ mRNA export from nucleus"/>
    <property type="evidence" value="ECO:0007669"/>
    <property type="project" value="TreeGrafter"/>
</dbReference>
<evidence type="ECO:0000256" key="6">
    <source>
        <dbReference type="ARBA" id="ARBA00022816"/>
    </source>
</evidence>
<evidence type="ECO:0000256" key="1">
    <source>
        <dbReference type="ARBA" id="ARBA00004123"/>
    </source>
</evidence>
<dbReference type="SUPFAM" id="SSF46934">
    <property type="entry name" value="UBA-like"/>
    <property type="match status" value="1"/>
</dbReference>
<name>A0A137NY47_CONC2</name>
<evidence type="ECO:0000313" key="14">
    <source>
        <dbReference type="Proteomes" id="UP000070444"/>
    </source>
</evidence>
<dbReference type="InterPro" id="IPR002075">
    <property type="entry name" value="NTF2_dom"/>
</dbReference>